<proteinExistence type="predicted"/>
<comment type="caution">
    <text evidence="1">The sequence shown here is derived from an EMBL/GenBank/DDBJ whole genome shotgun (WGS) entry which is preliminary data.</text>
</comment>
<keyword evidence="2" id="KW-1185">Reference proteome</keyword>
<accession>A0AC61RLU3</accession>
<evidence type="ECO:0000313" key="2">
    <source>
        <dbReference type="Proteomes" id="UP000304953"/>
    </source>
</evidence>
<reference evidence="1" key="1">
    <citation type="submission" date="2019-04" db="EMBL/GenBank/DDBJ databases">
        <title>Microbes associate with the intestines of laboratory mice.</title>
        <authorList>
            <person name="Navarre W."/>
            <person name="Wong E."/>
            <person name="Huang K."/>
            <person name="Tropini C."/>
            <person name="Ng K."/>
            <person name="Yu B."/>
        </authorList>
    </citation>
    <scope>NUCLEOTIDE SEQUENCE</scope>
    <source>
        <strain evidence="1">NM01_1-7b</strain>
    </source>
</reference>
<organism evidence="1 2">
    <name type="scientific">Petralouisia muris</name>
    <dbReference type="NCBI Taxonomy" id="3032872"/>
    <lineage>
        <taxon>Bacteria</taxon>
        <taxon>Bacillati</taxon>
        <taxon>Bacillota</taxon>
        <taxon>Clostridia</taxon>
        <taxon>Lachnospirales</taxon>
        <taxon>Lachnospiraceae</taxon>
        <taxon>Petralouisia</taxon>
    </lineage>
</organism>
<sequence length="77" mass="9059">MTTSDMVRRICVRKNISIAELCRYIGQTPQNFNKKLKRETISYEEMIKISEVLGVDYEQVFIFPDGEKIGIRSRSQR</sequence>
<dbReference type="EMBL" id="SRYA01000195">
    <property type="protein sequence ID" value="TGY85271.1"/>
    <property type="molecule type" value="Genomic_DNA"/>
</dbReference>
<protein>
    <submittedName>
        <fullName evidence="1">XRE family transcriptional regulator</fullName>
    </submittedName>
</protein>
<dbReference type="Proteomes" id="UP000304953">
    <property type="component" value="Unassembled WGS sequence"/>
</dbReference>
<name>A0AC61RLU3_9FIRM</name>
<evidence type="ECO:0000313" key="1">
    <source>
        <dbReference type="EMBL" id="TGY85271.1"/>
    </source>
</evidence>
<gene>
    <name evidence="1" type="ORF">E5329_28965</name>
</gene>